<dbReference type="AlphaFoldDB" id="A0A8T9BU09"/>
<protein>
    <submittedName>
        <fullName evidence="6">Dehydrocurvularin biosynthesis regulator</fullName>
    </submittedName>
</protein>
<dbReference type="GO" id="GO:0003677">
    <property type="term" value="F:DNA binding"/>
    <property type="evidence" value="ECO:0007669"/>
    <property type="project" value="InterPro"/>
</dbReference>
<evidence type="ECO:0000259" key="5">
    <source>
        <dbReference type="SMART" id="SM00906"/>
    </source>
</evidence>
<comment type="caution">
    <text evidence="6">The sequence shown here is derived from an EMBL/GenBank/DDBJ whole genome shotgun (WGS) entry which is preliminary data.</text>
</comment>
<gene>
    <name evidence="6" type="primary">Dhc4</name>
    <name evidence="6" type="ORF">LSUE1_G009185</name>
</gene>
<accession>A0A8T9BU09</accession>
<keyword evidence="7" id="KW-1185">Reference proteome</keyword>
<keyword evidence="1" id="KW-0805">Transcription regulation</keyword>
<dbReference type="EMBL" id="QGMK01002044">
    <property type="protein sequence ID" value="TVY60899.1"/>
    <property type="molecule type" value="Genomic_DNA"/>
</dbReference>
<feature type="compositionally biased region" description="Polar residues" evidence="4">
    <location>
        <begin position="581"/>
        <end position="592"/>
    </location>
</feature>
<feature type="domain" description="Xylanolytic transcriptional activator regulatory" evidence="5">
    <location>
        <begin position="243"/>
        <end position="318"/>
    </location>
</feature>
<dbReference type="GO" id="GO:0008270">
    <property type="term" value="F:zinc ion binding"/>
    <property type="evidence" value="ECO:0007669"/>
    <property type="project" value="InterPro"/>
</dbReference>
<name>A0A8T9BU09_9HELO</name>
<proteinExistence type="predicted"/>
<feature type="region of interest" description="Disordered" evidence="4">
    <location>
        <begin position="575"/>
        <end position="598"/>
    </location>
</feature>
<evidence type="ECO:0000256" key="2">
    <source>
        <dbReference type="ARBA" id="ARBA00023163"/>
    </source>
</evidence>
<dbReference type="CDD" id="cd12148">
    <property type="entry name" value="fungal_TF_MHR"/>
    <property type="match status" value="1"/>
</dbReference>
<dbReference type="Proteomes" id="UP000469558">
    <property type="component" value="Unassembled WGS sequence"/>
</dbReference>
<evidence type="ECO:0000256" key="3">
    <source>
        <dbReference type="ARBA" id="ARBA00023242"/>
    </source>
</evidence>
<evidence type="ECO:0000313" key="6">
    <source>
        <dbReference type="EMBL" id="TVY60899.1"/>
    </source>
</evidence>
<keyword evidence="2" id="KW-0804">Transcription</keyword>
<evidence type="ECO:0000256" key="1">
    <source>
        <dbReference type="ARBA" id="ARBA00023015"/>
    </source>
</evidence>
<evidence type="ECO:0000256" key="4">
    <source>
        <dbReference type="SAM" id="MobiDB-lite"/>
    </source>
</evidence>
<dbReference type="PANTHER" id="PTHR47840">
    <property type="entry name" value="ZN(II)2CYS6 TRANSCRIPTION FACTOR (EUROFUNG)-RELATED"/>
    <property type="match status" value="1"/>
</dbReference>
<evidence type="ECO:0000313" key="7">
    <source>
        <dbReference type="Proteomes" id="UP000469558"/>
    </source>
</evidence>
<sequence>MRILSAPRVSCVSQEIPEPLAGKGNRRLGGRIAKVEDAMKDLLASKEVGVASQIEEGSSFSDNLRGRDSFVQASVPHRPTSFIRGLPTPAETLNEYSLHSPIGAETTSFNPLWAAFPADDDIRMMSQESLRTSRYTYLINTQPHGNLHHETLGAPFLPLKSSGPDTHPVILAQRMLIFAITLQGPCEGFPGLSEPPGILSRRLTSAAVTWLSTQEETHSSVESLICIILEAVFETNCGNLRKAWVIYRRAMTIAQTMGLHRSPLPPLRRIDPTLEADAEFMWFRIVYMDRYLSILLGLPQGTADRSRSLSVLRHEPPLGQFERQLSAIASCILERNDHAFTTSEIITTQSMDEELLKVSKNMPASFWRPANFQNMVPGSPENLLETIRLAAQVYYYGLLIHLHLPSMMHGNSNSTDHEYSKMTCVNASREIITRFIAHRTFQPKFSCSRPVDFFALLASMTTLLAHLDTHSHWGTTNFLAHQRLSDLATLDQALERMDVIRDENRDIVMEDSGKFIRQLLEIEADAANGNSYTASSVGRDEDDEQSSAGKKHGELHLLIPYLGTIKITRRGSISREPLQKAGSSGQYQTPQTDFPYEESTRATLNDSPYRSELGEDNITLQSHLDFATFPDGMNDWAFQGVDLAFFDSLKGGYSGLDSWNT</sequence>
<dbReference type="GO" id="GO:0006351">
    <property type="term" value="P:DNA-templated transcription"/>
    <property type="evidence" value="ECO:0007669"/>
    <property type="project" value="InterPro"/>
</dbReference>
<dbReference type="SMART" id="SM00906">
    <property type="entry name" value="Fungal_trans"/>
    <property type="match status" value="1"/>
</dbReference>
<feature type="region of interest" description="Disordered" evidence="4">
    <location>
        <begin position="530"/>
        <end position="550"/>
    </location>
</feature>
<dbReference type="Pfam" id="PF04082">
    <property type="entry name" value="Fungal_trans"/>
    <property type="match status" value="1"/>
</dbReference>
<dbReference type="InterPro" id="IPR007219">
    <property type="entry name" value="XnlR_reg_dom"/>
</dbReference>
<keyword evidence="3" id="KW-0539">Nucleus</keyword>
<dbReference type="PANTHER" id="PTHR47840:SF1">
    <property type="entry name" value="ZN(II)2CYS6 TRANSCRIPTION FACTOR (EUROFUNG)"/>
    <property type="match status" value="1"/>
</dbReference>
<organism evidence="6 7">
    <name type="scientific">Lachnellula suecica</name>
    <dbReference type="NCBI Taxonomy" id="602035"/>
    <lineage>
        <taxon>Eukaryota</taxon>
        <taxon>Fungi</taxon>
        <taxon>Dikarya</taxon>
        <taxon>Ascomycota</taxon>
        <taxon>Pezizomycotina</taxon>
        <taxon>Leotiomycetes</taxon>
        <taxon>Helotiales</taxon>
        <taxon>Lachnaceae</taxon>
        <taxon>Lachnellula</taxon>
    </lineage>
</organism>
<reference evidence="6 7" key="1">
    <citation type="submission" date="2018-05" db="EMBL/GenBank/DDBJ databases">
        <title>Genome sequencing and assembly of the regulated plant pathogen Lachnellula willkommii and related sister species for the development of diagnostic species identification markers.</title>
        <authorList>
            <person name="Giroux E."/>
            <person name="Bilodeau G."/>
        </authorList>
    </citation>
    <scope>NUCLEOTIDE SEQUENCE [LARGE SCALE GENOMIC DNA]</scope>
    <source>
        <strain evidence="6 7">CBS 268.59</strain>
    </source>
</reference>
<dbReference type="OrthoDB" id="5392779at2759"/>